<feature type="transmembrane region" description="Helical" evidence="2">
    <location>
        <begin position="130"/>
        <end position="152"/>
    </location>
</feature>
<evidence type="ECO:0000313" key="4">
    <source>
        <dbReference type="EMBL" id="KAG7089121.1"/>
    </source>
</evidence>
<feature type="compositionally biased region" description="Polar residues" evidence="1">
    <location>
        <begin position="280"/>
        <end position="296"/>
    </location>
</feature>
<feature type="transmembrane region" description="Helical" evidence="2">
    <location>
        <begin position="55"/>
        <end position="78"/>
    </location>
</feature>
<dbReference type="PANTHER" id="PTHR40465">
    <property type="entry name" value="CHROMOSOME 1, WHOLE GENOME SHOTGUN SEQUENCE"/>
    <property type="match status" value="1"/>
</dbReference>
<dbReference type="RefSeq" id="XP_043005591.1">
    <property type="nucleotide sequence ID" value="XM_043155809.1"/>
</dbReference>
<feature type="transmembrane region" description="Helical" evidence="2">
    <location>
        <begin position="164"/>
        <end position="189"/>
    </location>
</feature>
<gene>
    <name evidence="4" type="ORF">E1B28_010829</name>
</gene>
<feature type="region of interest" description="Disordered" evidence="1">
    <location>
        <begin position="280"/>
        <end position="318"/>
    </location>
</feature>
<dbReference type="AlphaFoldDB" id="A0A9P7RTV8"/>
<protein>
    <recommendedName>
        <fullName evidence="3">DUF6534 domain-containing protein</fullName>
    </recommendedName>
</protein>
<feature type="transmembrane region" description="Helical" evidence="2">
    <location>
        <begin position="20"/>
        <end position="43"/>
    </location>
</feature>
<dbReference type="Pfam" id="PF20152">
    <property type="entry name" value="DUF6534"/>
    <property type="match status" value="1"/>
</dbReference>
<feature type="transmembrane region" description="Helical" evidence="2">
    <location>
        <begin position="210"/>
        <end position="230"/>
    </location>
</feature>
<comment type="caution">
    <text evidence="4">The sequence shown here is derived from an EMBL/GenBank/DDBJ whole genome shotgun (WGS) entry which is preliminary data.</text>
</comment>
<feature type="domain" description="DUF6534" evidence="3">
    <location>
        <begin position="174"/>
        <end position="262"/>
    </location>
</feature>
<dbReference type="PANTHER" id="PTHR40465:SF1">
    <property type="entry name" value="DUF6534 DOMAIN-CONTAINING PROTEIN"/>
    <property type="match status" value="1"/>
</dbReference>
<feature type="transmembrane region" description="Helical" evidence="2">
    <location>
        <begin position="98"/>
        <end position="118"/>
    </location>
</feature>
<dbReference type="InterPro" id="IPR045339">
    <property type="entry name" value="DUF6534"/>
</dbReference>
<feature type="compositionally biased region" description="Basic and acidic residues" evidence="1">
    <location>
        <begin position="297"/>
        <end position="306"/>
    </location>
</feature>
<dbReference type="OrthoDB" id="2535105at2759"/>
<evidence type="ECO:0000259" key="3">
    <source>
        <dbReference type="Pfam" id="PF20152"/>
    </source>
</evidence>
<keyword evidence="2" id="KW-0812">Transmembrane</keyword>
<name>A0A9P7RTV8_9AGAR</name>
<feature type="transmembrane region" description="Helical" evidence="2">
    <location>
        <begin position="236"/>
        <end position="257"/>
    </location>
</feature>
<accession>A0A9P7RTV8</accession>
<evidence type="ECO:0000313" key="5">
    <source>
        <dbReference type="Proteomes" id="UP001049176"/>
    </source>
</evidence>
<evidence type="ECO:0000256" key="1">
    <source>
        <dbReference type="SAM" id="MobiDB-lite"/>
    </source>
</evidence>
<keyword evidence="2" id="KW-1133">Transmembrane helix</keyword>
<organism evidence="4 5">
    <name type="scientific">Marasmius oreades</name>
    <name type="common">fairy-ring Marasmius</name>
    <dbReference type="NCBI Taxonomy" id="181124"/>
    <lineage>
        <taxon>Eukaryota</taxon>
        <taxon>Fungi</taxon>
        <taxon>Dikarya</taxon>
        <taxon>Basidiomycota</taxon>
        <taxon>Agaricomycotina</taxon>
        <taxon>Agaricomycetes</taxon>
        <taxon>Agaricomycetidae</taxon>
        <taxon>Agaricales</taxon>
        <taxon>Marasmiineae</taxon>
        <taxon>Marasmiaceae</taxon>
        <taxon>Marasmius</taxon>
    </lineage>
</organism>
<proteinExistence type="predicted"/>
<dbReference type="EMBL" id="CM032187">
    <property type="protein sequence ID" value="KAG7089121.1"/>
    <property type="molecule type" value="Genomic_DNA"/>
</dbReference>
<sequence>MSAIPLQIPPLEVLNNTIGALEAGGMVACLLMGVVTTQAYYYYSKFPNDHIRLKLMVAFIWFCELGHSICISHAIYIITVISWSDPRILLLPPKTLPTAIFFSALSTQLVQNFLAYRIKGVGGSWTLTTISWLLSLVRSVMAIISFAAGVNMVSLDDYLKQWKWSIMATIIIGVMNDLLIALSLIWVLLQQRNTTVSKSTTAIIDTLIRWTLQTGLLTSLGGILMMILFLAMPHNFIWLCVFTFLAKLYSNSLMAALNGRDSLRERSGIVVELYPTTGYPGNSTLSERTRSSNRQYVESETRHTGMEGKASASDSQGDVGRTTANIVISQEVNIS</sequence>
<keyword evidence="2" id="KW-0472">Membrane</keyword>
<dbReference type="KEGG" id="more:E1B28_010829"/>
<dbReference type="Proteomes" id="UP001049176">
    <property type="component" value="Chromosome 7"/>
</dbReference>
<dbReference type="GeneID" id="66079904"/>
<reference evidence="4" key="1">
    <citation type="journal article" date="2021" name="Genome Biol. Evol.">
        <title>The assembled and annotated genome of the fairy-ring fungus Marasmius oreades.</title>
        <authorList>
            <person name="Hiltunen M."/>
            <person name="Ament-Velasquez S.L."/>
            <person name="Johannesson H."/>
        </authorList>
    </citation>
    <scope>NUCLEOTIDE SEQUENCE</scope>
    <source>
        <strain evidence="4">03SP1</strain>
    </source>
</reference>
<keyword evidence="5" id="KW-1185">Reference proteome</keyword>
<evidence type="ECO:0000256" key="2">
    <source>
        <dbReference type="SAM" id="Phobius"/>
    </source>
</evidence>